<dbReference type="Proteomes" id="UP001159427">
    <property type="component" value="Unassembled WGS sequence"/>
</dbReference>
<protein>
    <submittedName>
        <fullName evidence="1">Uncharacterized protein</fullName>
    </submittedName>
</protein>
<reference evidence="1 2" key="1">
    <citation type="submission" date="2022-05" db="EMBL/GenBank/DDBJ databases">
        <authorList>
            <consortium name="Genoscope - CEA"/>
            <person name="William W."/>
        </authorList>
    </citation>
    <scope>NUCLEOTIDE SEQUENCE [LARGE SCALE GENOMIC DNA]</scope>
</reference>
<name>A0ABN8LNT1_9CNID</name>
<gene>
    <name evidence="1" type="ORF">PEVE_00036104</name>
</gene>
<sequence length="405" mass="45959">MYAISLQPLVSLLHNRCTAKQCWFADDATGAGPLEEEGPPKEMFAGTGISITTEGRKHLGAALGSRSYPEQYVGHKVEYWVGEVTRLAEFAISQPHASYAAFTFGLRHRWTYFMRTLPDIENLLQPLEQRAISDVLIPSLIGRNCSEAERDLVALPVRMGGLGLINPSDSVDAEYSASIRVSAPLVSKIEAQFHETPEEAEVQRLVYATREEKDDGLVEELEEVKAMLPDKTQRAVDLACEKGAFNWLTVIPLKDMDFDLNKREFRDAVRLRYNWPIPDNPSECVCGNLFTVDHAMIYQRGGLVIQRHNEIRDLQAELLDMVCYDVQVEPALQPITGEELARGTNQAPDARLDVHCRGLWERQRAAFFDIRVCHPNADSYRDLSPKQIYRIHENEKKRKYNSRVT</sequence>
<accession>A0ABN8LNT1</accession>
<keyword evidence="2" id="KW-1185">Reference proteome</keyword>
<organism evidence="1 2">
    <name type="scientific">Porites evermanni</name>
    <dbReference type="NCBI Taxonomy" id="104178"/>
    <lineage>
        <taxon>Eukaryota</taxon>
        <taxon>Metazoa</taxon>
        <taxon>Cnidaria</taxon>
        <taxon>Anthozoa</taxon>
        <taxon>Hexacorallia</taxon>
        <taxon>Scleractinia</taxon>
        <taxon>Fungiina</taxon>
        <taxon>Poritidae</taxon>
        <taxon>Porites</taxon>
    </lineage>
</organism>
<comment type="caution">
    <text evidence="1">The sequence shown here is derived from an EMBL/GenBank/DDBJ whole genome shotgun (WGS) entry which is preliminary data.</text>
</comment>
<evidence type="ECO:0000313" key="2">
    <source>
        <dbReference type="Proteomes" id="UP001159427"/>
    </source>
</evidence>
<evidence type="ECO:0000313" key="1">
    <source>
        <dbReference type="EMBL" id="CAH3017189.1"/>
    </source>
</evidence>
<dbReference type="EMBL" id="CALNXI010000057">
    <property type="protein sequence ID" value="CAH3017189.1"/>
    <property type="molecule type" value="Genomic_DNA"/>
</dbReference>
<proteinExistence type="predicted"/>